<reference evidence="2 3" key="1">
    <citation type="journal article" date="2014" name="World J. Microbiol. Biotechnol.">
        <title>Biodiversity and physiological characteristics of Antarctic and Arctic lichens-associated bacteria.</title>
        <authorList>
            <person name="Lee Y.M."/>
            <person name="Kim E.H."/>
            <person name="Lee H.K."/>
            <person name="Hong S.G."/>
        </authorList>
    </citation>
    <scope>NUCLEOTIDE SEQUENCE [LARGE SCALE GENOMIC DNA]</scope>
    <source>
        <strain evidence="2 3">PAMC 26569</strain>
        <plasmid evidence="2">unnamed2</plasmid>
    </source>
</reference>
<protein>
    <submittedName>
        <fullName evidence="2">Uncharacterized protein</fullName>
    </submittedName>
</protein>
<sequence length="69" mass="6966">MSDVQTSPQPSNANPGFAEAVSDGPTAPATISGAEPFGDYDAAEGAHLGGHTLLSGAAVPQGRRSLFRR</sequence>
<feature type="compositionally biased region" description="Polar residues" evidence="1">
    <location>
        <begin position="1"/>
        <end position="14"/>
    </location>
</feature>
<keyword evidence="2" id="KW-0614">Plasmid</keyword>
<keyword evidence="3" id="KW-1185">Reference proteome</keyword>
<name>A0A6M8HZ73_9PROT</name>
<feature type="region of interest" description="Disordered" evidence="1">
    <location>
        <begin position="1"/>
        <end position="46"/>
    </location>
</feature>
<gene>
    <name evidence="2" type="ORF">HN018_25590</name>
</gene>
<dbReference type="Proteomes" id="UP000500767">
    <property type="component" value="Plasmid unnamed2"/>
</dbReference>
<dbReference type="KEGG" id="lck:HN018_25590"/>
<geneLocation type="plasmid" evidence="2 3">
    <name>unnamed2</name>
</geneLocation>
<accession>A0A6M8HZ73</accession>
<dbReference type="EMBL" id="CP053710">
    <property type="protein sequence ID" value="QKE93527.1"/>
    <property type="molecule type" value="Genomic_DNA"/>
</dbReference>
<organism evidence="2 3">
    <name type="scientific">Lichenicola cladoniae</name>
    <dbReference type="NCBI Taxonomy" id="1484109"/>
    <lineage>
        <taxon>Bacteria</taxon>
        <taxon>Pseudomonadati</taxon>
        <taxon>Pseudomonadota</taxon>
        <taxon>Alphaproteobacteria</taxon>
        <taxon>Acetobacterales</taxon>
        <taxon>Acetobacteraceae</taxon>
        <taxon>Lichenicola</taxon>
    </lineage>
</organism>
<dbReference type="AlphaFoldDB" id="A0A6M8HZ73"/>
<dbReference type="RefSeq" id="WP_171834331.1">
    <property type="nucleotide sequence ID" value="NZ_CP053710.1"/>
</dbReference>
<evidence type="ECO:0000256" key="1">
    <source>
        <dbReference type="SAM" id="MobiDB-lite"/>
    </source>
</evidence>
<proteinExistence type="predicted"/>
<evidence type="ECO:0000313" key="2">
    <source>
        <dbReference type="EMBL" id="QKE93527.1"/>
    </source>
</evidence>
<evidence type="ECO:0000313" key="3">
    <source>
        <dbReference type="Proteomes" id="UP000500767"/>
    </source>
</evidence>